<organism evidence="1 2">
    <name type="scientific">Trifolium pratense</name>
    <name type="common">Red clover</name>
    <dbReference type="NCBI Taxonomy" id="57577"/>
    <lineage>
        <taxon>Eukaryota</taxon>
        <taxon>Viridiplantae</taxon>
        <taxon>Streptophyta</taxon>
        <taxon>Embryophyta</taxon>
        <taxon>Tracheophyta</taxon>
        <taxon>Spermatophyta</taxon>
        <taxon>Magnoliopsida</taxon>
        <taxon>eudicotyledons</taxon>
        <taxon>Gunneridae</taxon>
        <taxon>Pentapetalae</taxon>
        <taxon>rosids</taxon>
        <taxon>fabids</taxon>
        <taxon>Fabales</taxon>
        <taxon>Fabaceae</taxon>
        <taxon>Papilionoideae</taxon>
        <taxon>50 kb inversion clade</taxon>
        <taxon>NPAAA clade</taxon>
        <taxon>Hologalegina</taxon>
        <taxon>IRL clade</taxon>
        <taxon>Trifolieae</taxon>
        <taxon>Trifolium</taxon>
    </lineage>
</organism>
<dbReference type="Proteomes" id="UP000236291">
    <property type="component" value="Unassembled WGS sequence"/>
</dbReference>
<name>A0A2K3NC38_TRIPR</name>
<dbReference type="AlphaFoldDB" id="A0A2K3NC38"/>
<reference evidence="1 2" key="1">
    <citation type="journal article" date="2014" name="Am. J. Bot.">
        <title>Genome assembly and annotation for red clover (Trifolium pratense; Fabaceae).</title>
        <authorList>
            <person name="Istvanek J."/>
            <person name="Jaros M."/>
            <person name="Krenek A."/>
            <person name="Repkova J."/>
        </authorList>
    </citation>
    <scope>NUCLEOTIDE SEQUENCE [LARGE SCALE GENOMIC DNA]</scope>
    <source>
        <strain evidence="2">cv. Tatra</strain>
        <tissue evidence="1">Young leaves</tissue>
    </source>
</reference>
<protein>
    <submittedName>
        <fullName evidence="1">Uncharacterized protein</fullName>
    </submittedName>
</protein>
<reference evidence="1 2" key="2">
    <citation type="journal article" date="2017" name="Front. Plant Sci.">
        <title>Gene Classification and Mining of Molecular Markers Useful in Red Clover (Trifolium pratense) Breeding.</title>
        <authorList>
            <person name="Istvanek J."/>
            <person name="Dluhosova J."/>
            <person name="Dluhos P."/>
            <person name="Patkova L."/>
            <person name="Nedelnik J."/>
            <person name="Repkova J."/>
        </authorList>
    </citation>
    <scope>NUCLEOTIDE SEQUENCE [LARGE SCALE GENOMIC DNA]</scope>
    <source>
        <strain evidence="2">cv. Tatra</strain>
        <tissue evidence="1">Young leaves</tissue>
    </source>
</reference>
<accession>A0A2K3NC38</accession>
<evidence type="ECO:0000313" key="2">
    <source>
        <dbReference type="Proteomes" id="UP000236291"/>
    </source>
</evidence>
<sequence length="141" mass="15827">MQLRNQLHKYCINQDKVSNTTPFTFLSIVTRPNLHQTCLPSESGFSLSEEQQNNLLLHVAVSISAQPLLIIAKHGFKSGNQNHYRGKWKLKSKIQGLGLEEATKLKGLIIKNRDEFPYSLSIPFIGFGLVMRSGDAFKDGV</sequence>
<dbReference type="EMBL" id="ASHM01019098">
    <property type="protein sequence ID" value="PNY00585.1"/>
    <property type="molecule type" value="Genomic_DNA"/>
</dbReference>
<proteinExistence type="predicted"/>
<evidence type="ECO:0000313" key="1">
    <source>
        <dbReference type="EMBL" id="PNY00585.1"/>
    </source>
</evidence>
<comment type="caution">
    <text evidence="1">The sequence shown here is derived from an EMBL/GenBank/DDBJ whole genome shotgun (WGS) entry which is preliminary data.</text>
</comment>
<gene>
    <name evidence="1" type="ORF">L195_g023868</name>
</gene>